<keyword evidence="14" id="KW-1185">Reference proteome</keyword>
<dbReference type="CDD" id="cd09617">
    <property type="entry name" value="Peptidase_C12_UCH37_BAP1"/>
    <property type="match status" value="1"/>
</dbReference>
<dbReference type="AlphaFoldDB" id="A0A2G8KT33"/>
<dbReference type="GO" id="GO:0004843">
    <property type="term" value="F:cysteine-type deubiquitinase activity"/>
    <property type="evidence" value="ECO:0007669"/>
    <property type="project" value="UniProtKB-UniRule"/>
</dbReference>
<evidence type="ECO:0000256" key="11">
    <source>
        <dbReference type="SAM" id="MobiDB-lite"/>
    </source>
</evidence>
<feature type="region of interest" description="Disordered" evidence="11">
    <location>
        <begin position="289"/>
        <end position="324"/>
    </location>
</feature>
<comment type="catalytic activity">
    <reaction evidence="1 7">
        <text>Thiol-dependent hydrolysis of ester, thioester, amide, peptide and isopeptide bonds formed by the C-terminal Gly of ubiquitin (a 76-residue protein attached to proteins as an intracellular targeting signal).</text>
        <dbReference type="EC" id="3.4.19.12"/>
    </reaction>
</comment>
<dbReference type="Gene3D" id="3.40.532.10">
    <property type="entry name" value="Peptidase C12, ubiquitin carboxyl-terminal hydrolase"/>
    <property type="match status" value="2"/>
</dbReference>
<dbReference type="GO" id="GO:0016579">
    <property type="term" value="P:protein deubiquitination"/>
    <property type="evidence" value="ECO:0007669"/>
    <property type="project" value="InterPro"/>
</dbReference>
<dbReference type="STRING" id="307972.A0A2G8KT33"/>
<keyword evidence="4 7" id="KW-0833">Ubl conjugation pathway</keyword>
<feature type="compositionally biased region" description="Basic and acidic residues" evidence="11">
    <location>
        <begin position="289"/>
        <end position="301"/>
    </location>
</feature>
<comment type="caution">
    <text evidence="13">The sequence shown here is derived from an EMBL/GenBank/DDBJ whole genome shotgun (WGS) entry which is preliminary data.</text>
</comment>
<comment type="similarity">
    <text evidence="2 7 9">Belongs to the peptidase C12 family.</text>
</comment>
<dbReference type="PANTHER" id="PTHR10589:SF16">
    <property type="entry name" value="UBIQUITIN CARBOXYL-TERMINAL HYDROLASE ISOZYME L5"/>
    <property type="match status" value="1"/>
</dbReference>
<evidence type="ECO:0000256" key="2">
    <source>
        <dbReference type="ARBA" id="ARBA00009326"/>
    </source>
</evidence>
<feature type="domain" description="UCH catalytic" evidence="12">
    <location>
        <begin position="8"/>
        <end position="259"/>
    </location>
</feature>
<evidence type="ECO:0000313" key="13">
    <source>
        <dbReference type="EMBL" id="PIK51173.1"/>
    </source>
</evidence>
<dbReference type="GO" id="GO:0006511">
    <property type="term" value="P:ubiquitin-dependent protein catabolic process"/>
    <property type="evidence" value="ECO:0007669"/>
    <property type="project" value="UniProtKB-UniRule"/>
</dbReference>
<evidence type="ECO:0000256" key="9">
    <source>
        <dbReference type="PROSITE-ProRule" id="PRU01393"/>
    </source>
</evidence>
<dbReference type="SUPFAM" id="SSF54001">
    <property type="entry name" value="Cysteine proteinases"/>
    <property type="match status" value="1"/>
</dbReference>
<evidence type="ECO:0000256" key="6">
    <source>
        <dbReference type="ARBA" id="ARBA00022807"/>
    </source>
</evidence>
<dbReference type="FunFam" id="1.20.58.860:FF:000001">
    <property type="entry name" value="Ubiquitin carboxyl-terminal hydrolase"/>
    <property type="match status" value="1"/>
</dbReference>
<dbReference type="Gene3D" id="1.20.58.860">
    <property type="match status" value="1"/>
</dbReference>
<sequence length="324" mass="37064">MAGGSAGDWCLIESDPGVFSELIRGFGVKGVQVEEVWTLDDEESLKKLQPVHGLIFLFKYVPGLESTGTVVRDSRLEKIFFAKQVINNACATQAILSILMNCQHGDVDLGDQMNEFKEFTSSFDPHMKGLTISNSDVIKQVHNSFARQQMFEFDGKCDQTDWLKTVKPAIEQRIQKYSAGEIHFNLMAVISDRRLISKRELEKLRGQLDALENKGELMDTDSTEPLSKDAILSQISRYEHQIEEEDAKIERFKIENIRRKHNYLPFIMELLKILADRGALLPLVQKAKQKAEEKSKFEEEKKKKKKTEDEEGVMQPEKKAKIEP</sequence>
<reference evidence="13 14" key="1">
    <citation type="journal article" date="2017" name="PLoS Biol.">
        <title>The sea cucumber genome provides insights into morphological evolution and visceral regeneration.</title>
        <authorList>
            <person name="Zhang X."/>
            <person name="Sun L."/>
            <person name="Yuan J."/>
            <person name="Sun Y."/>
            <person name="Gao Y."/>
            <person name="Zhang L."/>
            <person name="Li S."/>
            <person name="Dai H."/>
            <person name="Hamel J.F."/>
            <person name="Liu C."/>
            <person name="Yu Y."/>
            <person name="Liu S."/>
            <person name="Lin W."/>
            <person name="Guo K."/>
            <person name="Jin S."/>
            <person name="Xu P."/>
            <person name="Storey K.B."/>
            <person name="Huan P."/>
            <person name="Zhang T."/>
            <person name="Zhou Y."/>
            <person name="Zhang J."/>
            <person name="Lin C."/>
            <person name="Li X."/>
            <person name="Xing L."/>
            <person name="Huo D."/>
            <person name="Sun M."/>
            <person name="Wang L."/>
            <person name="Mercier A."/>
            <person name="Li F."/>
            <person name="Yang H."/>
            <person name="Xiang J."/>
        </authorList>
    </citation>
    <scope>NUCLEOTIDE SEQUENCE [LARGE SCALE GENOMIC DNA]</scope>
    <source>
        <strain evidence="13">Shaxun</strain>
        <tissue evidence="13">Muscle</tissue>
    </source>
</reference>
<name>A0A2G8KT33_STIJA</name>
<comment type="caution">
    <text evidence="9">Lacks conserved residue(s) required for the propagation of feature annotation.</text>
</comment>
<evidence type="ECO:0000259" key="12">
    <source>
        <dbReference type="PROSITE" id="PS52048"/>
    </source>
</evidence>
<dbReference type="InterPro" id="IPR001578">
    <property type="entry name" value="Peptidase_C12_UCH"/>
</dbReference>
<feature type="coiled-coil region" evidence="10">
    <location>
        <begin position="194"/>
        <end position="255"/>
    </location>
</feature>
<dbReference type="Proteomes" id="UP000230750">
    <property type="component" value="Unassembled WGS sequence"/>
</dbReference>
<dbReference type="PANTHER" id="PTHR10589">
    <property type="entry name" value="UBIQUITIN CARBOXYL-TERMINAL HYDROLASE"/>
    <property type="match status" value="1"/>
</dbReference>
<evidence type="ECO:0000256" key="5">
    <source>
        <dbReference type="ARBA" id="ARBA00022801"/>
    </source>
</evidence>
<keyword evidence="3 7" id="KW-0645">Protease</keyword>
<dbReference type="Pfam" id="PF01088">
    <property type="entry name" value="Peptidase_C12"/>
    <property type="match status" value="1"/>
</dbReference>
<dbReference type="InterPro" id="IPR036959">
    <property type="entry name" value="Peptidase_C12_UCH_sf"/>
</dbReference>
<dbReference type="EC" id="3.4.19.12" evidence="7"/>
<evidence type="ECO:0000313" key="14">
    <source>
        <dbReference type="Proteomes" id="UP000230750"/>
    </source>
</evidence>
<evidence type="ECO:0000256" key="1">
    <source>
        <dbReference type="ARBA" id="ARBA00000707"/>
    </source>
</evidence>
<evidence type="ECO:0000256" key="8">
    <source>
        <dbReference type="PIRSR" id="PIRSR038120-2"/>
    </source>
</evidence>
<dbReference type="PIRSF" id="PIRSF038120">
    <property type="entry name" value="Ubiquitinyl_hydrolase_UCH37"/>
    <property type="match status" value="1"/>
</dbReference>
<evidence type="ECO:0000256" key="7">
    <source>
        <dbReference type="PIRNR" id="PIRNR038120"/>
    </source>
</evidence>
<protein>
    <recommendedName>
        <fullName evidence="7">Ubiquitin carboxyl-terminal hydrolase</fullName>
        <ecNumber evidence="7">3.4.19.12</ecNumber>
    </recommendedName>
</protein>
<evidence type="ECO:0000256" key="4">
    <source>
        <dbReference type="ARBA" id="ARBA00022786"/>
    </source>
</evidence>
<dbReference type="InterPro" id="IPR038765">
    <property type="entry name" value="Papain-like_cys_pep_sf"/>
</dbReference>
<evidence type="ECO:0000256" key="10">
    <source>
        <dbReference type="SAM" id="Coils"/>
    </source>
</evidence>
<keyword evidence="6 7" id="KW-0788">Thiol protease</keyword>
<dbReference type="PROSITE" id="PS52048">
    <property type="entry name" value="UCH_DOMAIN"/>
    <property type="match status" value="1"/>
</dbReference>
<feature type="site" description="Important for enzyme activity" evidence="8">
    <location>
        <position position="154"/>
    </location>
</feature>
<keyword evidence="5 7" id="KW-0378">Hydrolase</keyword>
<keyword evidence="10" id="KW-0175">Coiled coil</keyword>
<accession>A0A2G8KT33</accession>
<dbReference type="Pfam" id="PF18031">
    <property type="entry name" value="UCH_C"/>
    <property type="match status" value="1"/>
</dbReference>
<dbReference type="GO" id="GO:0005737">
    <property type="term" value="C:cytoplasm"/>
    <property type="evidence" value="ECO:0007669"/>
    <property type="project" value="TreeGrafter"/>
</dbReference>
<dbReference type="InterPro" id="IPR041507">
    <property type="entry name" value="UCH_C"/>
</dbReference>
<gene>
    <name evidence="13" type="ORF">BSL78_11927</name>
</gene>
<proteinExistence type="inferred from homology"/>
<dbReference type="InterPro" id="IPR017390">
    <property type="entry name" value="Ubiquitinyl_hydrolase_UCH37"/>
</dbReference>
<dbReference type="EMBL" id="MRZV01000385">
    <property type="protein sequence ID" value="PIK51173.1"/>
    <property type="molecule type" value="Genomic_DNA"/>
</dbReference>
<dbReference type="OrthoDB" id="1924260at2759"/>
<dbReference type="PROSITE" id="PS52049">
    <property type="entry name" value="ULD"/>
    <property type="match status" value="1"/>
</dbReference>
<evidence type="ECO:0000256" key="3">
    <source>
        <dbReference type="ARBA" id="ARBA00022670"/>
    </source>
</evidence>
<organism evidence="13 14">
    <name type="scientific">Stichopus japonicus</name>
    <name type="common">Sea cucumber</name>
    <dbReference type="NCBI Taxonomy" id="307972"/>
    <lineage>
        <taxon>Eukaryota</taxon>
        <taxon>Metazoa</taxon>
        <taxon>Echinodermata</taxon>
        <taxon>Eleutherozoa</taxon>
        <taxon>Echinozoa</taxon>
        <taxon>Holothuroidea</taxon>
        <taxon>Aspidochirotacea</taxon>
        <taxon>Aspidochirotida</taxon>
        <taxon>Stichopodidae</taxon>
        <taxon>Apostichopus</taxon>
    </lineage>
</organism>